<feature type="transmembrane region" description="Helical" evidence="12">
    <location>
        <begin position="690"/>
        <end position="708"/>
    </location>
</feature>
<feature type="transmembrane region" description="Helical" evidence="12">
    <location>
        <begin position="628"/>
        <end position="650"/>
    </location>
</feature>
<evidence type="ECO:0000313" key="15">
    <source>
        <dbReference type="Proteomes" id="UP001175271"/>
    </source>
</evidence>
<evidence type="ECO:0000256" key="1">
    <source>
        <dbReference type="ARBA" id="ARBA00004477"/>
    </source>
</evidence>
<comment type="caution">
    <text evidence="14">The sequence shown here is derived from an EMBL/GenBank/DDBJ whole genome shotgun (WGS) entry which is preliminary data.</text>
</comment>
<evidence type="ECO:0000256" key="2">
    <source>
        <dbReference type="ARBA" id="ARBA00004687"/>
    </source>
</evidence>
<dbReference type="GO" id="GO:0006506">
    <property type="term" value="P:GPI anchor biosynthetic process"/>
    <property type="evidence" value="ECO:0007669"/>
    <property type="project" value="UniProtKB-KW"/>
</dbReference>
<evidence type="ECO:0000256" key="9">
    <source>
        <dbReference type="ARBA" id="ARBA00023136"/>
    </source>
</evidence>
<comment type="pathway">
    <text evidence="2">Glycolipid biosynthesis; glycosylphosphatidylinositol-anchor biosynthesis.</text>
</comment>
<evidence type="ECO:0000259" key="13">
    <source>
        <dbReference type="PROSITE" id="PS51029"/>
    </source>
</evidence>
<dbReference type="Proteomes" id="UP001175271">
    <property type="component" value="Unassembled WGS sequence"/>
</dbReference>
<protein>
    <recommendedName>
        <fullName evidence="13">MADF domain-containing protein</fullName>
    </recommendedName>
</protein>
<dbReference type="Gene3D" id="3.40.720.10">
    <property type="entry name" value="Alkaline Phosphatase, subunit A"/>
    <property type="match status" value="1"/>
</dbReference>
<dbReference type="CDD" id="cd16023">
    <property type="entry name" value="GPI_EPT_3"/>
    <property type="match status" value="1"/>
</dbReference>
<dbReference type="PROSITE" id="PS51029">
    <property type="entry name" value="MADF"/>
    <property type="match status" value="1"/>
</dbReference>
<dbReference type="SMART" id="SM00595">
    <property type="entry name" value="MADF"/>
    <property type="match status" value="1"/>
</dbReference>
<feature type="transmembrane region" description="Helical" evidence="12">
    <location>
        <begin position="601"/>
        <end position="619"/>
    </location>
</feature>
<keyword evidence="10" id="KW-0325">Glycoprotein</keyword>
<evidence type="ECO:0000256" key="10">
    <source>
        <dbReference type="ARBA" id="ARBA00023180"/>
    </source>
</evidence>
<organism evidence="14 15">
    <name type="scientific">Steinernema hermaphroditum</name>
    <dbReference type="NCBI Taxonomy" id="289476"/>
    <lineage>
        <taxon>Eukaryota</taxon>
        <taxon>Metazoa</taxon>
        <taxon>Ecdysozoa</taxon>
        <taxon>Nematoda</taxon>
        <taxon>Chromadorea</taxon>
        <taxon>Rhabditida</taxon>
        <taxon>Tylenchina</taxon>
        <taxon>Panagrolaimomorpha</taxon>
        <taxon>Strongyloidoidea</taxon>
        <taxon>Steinernematidae</taxon>
        <taxon>Steinernema</taxon>
    </lineage>
</organism>
<keyword evidence="15" id="KW-1185">Reference proteome</keyword>
<feature type="compositionally biased region" description="Polar residues" evidence="11">
    <location>
        <begin position="895"/>
        <end position="913"/>
    </location>
</feature>
<dbReference type="InterPro" id="IPR006578">
    <property type="entry name" value="MADF-dom"/>
</dbReference>
<feature type="transmembrane region" description="Helical" evidence="12">
    <location>
        <begin position="662"/>
        <end position="683"/>
    </location>
</feature>
<evidence type="ECO:0000313" key="14">
    <source>
        <dbReference type="EMBL" id="KAK0425462.1"/>
    </source>
</evidence>
<comment type="subcellular location">
    <subcellularLocation>
        <location evidence="1">Endoplasmic reticulum membrane</location>
        <topology evidence="1">Multi-pass membrane protein</topology>
    </subcellularLocation>
</comment>
<evidence type="ECO:0000256" key="8">
    <source>
        <dbReference type="ARBA" id="ARBA00022989"/>
    </source>
</evidence>
<dbReference type="InterPro" id="IPR002591">
    <property type="entry name" value="Phosphodiest/P_Trfase"/>
</dbReference>
<dbReference type="Pfam" id="PF10545">
    <property type="entry name" value="MADF_DNA_bdg"/>
    <property type="match status" value="1"/>
</dbReference>
<feature type="transmembrane region" description="Helical" evidence="12">
    <location>
        <begin position="513"/>
        <end position="533"/>
    </location>
</feature>
<evidence type="ECO:0000256" key="11">
    <source>
        <dbReference type="SAM" id="MobiDB-lite"/>
    </source>
</evidence>
<dbReference type="SUPFAM" id="SSF53649">
    <property type="entry name" value="Alkaline phosphatase-like"/>
    <property type="match status" value="1"/>
</dbReference>
<keyword evidence="8 12" id="KW-1133">Transmembrane helix</keyword>
<name>A0AA39M905_9BILA</name>
<keyword evidence="5" id="KW-0808">Transferase</keyword>
<evidence type="ECO:0000256" key="5">
    <source>
        <dbReference type="ARBA" id="ARBA00022679"/>
    </source>
</evidence>
<feature type="transmembrane region" description="Helical" evidence="12">
    <location>
        <begin position="455"/>
        <end position="475"/>
    </location>
</feature>
<dbReference type="PANTHER" id="PTHR23071">
    <property type="entry name" value="PHOSPHATIDYLINOSITOL GLYCAN"/>
    <property type="match status" value="1"/>
</dbReference>
<dbReference type="AlphaFoldDB" id="A0AA39M905"/>
<gene>
    <name evidence="14" type="ORF">QR680_009215</name>
</gene>
<evidence type="ECO:0000256" key="12">
    <source>
        <dbReference type="SAM" id="Phobius"/>
    </source>
</evidence>
<dbReference type="GO" id="GO:0005789">
    <property type="term" value="C:endoplasmic reticulum membrane"/>
    <property type="evidence" value="ECO:0007669"/>
    <property type="project" value="UniProtKB-SubCell"/>
</dbReference>
<dbReference type="EMBL" id="JAUCMV010000001">
    <property type="protein sequence ID" value="KAK0425462.1"/>
    <property type="molecule type" value="Genomic_DNA"/>
</dbReference>
<comment type="similarity">
    <text evidence="3">Belongs to the PIGG/PIGN/PIGO family. PIGO subfamily.</text>
</comment>
<feature type="transmembrane region" description="Helical" evidence="12">
    <location>
        <begin position="487"/>
        <end position="507"/>
    </location>
</feature>
<keyword evidence="4" id="KW-0337">GPI-anchor biosynthesis</keyword>
<evidence type="ECO:0000256" key="3">
    <source>
        <dbReference type="ARBA" id="ARBA00008695"/>
    </source>
</evidence>
<keyword evidence="7" id="KW-0256">Endoplasmic reticulum</keyword>
<dbReference type="InterPro" id="IPR037675">
    <property type="entry name" value="PIG-O_N"/>
</dbReference>
<proteinExistence type="inferred from homology"/>
<feature type="transmembrane region" description="Helical" evidence="12">
    <location>
        <begin position="402"/>
        <end position="422"/>
    </location>
</feature>
<dbReference type="InterPro" id="IPR017850">
    <property type="entry name" value="Alkaline_phosphatase_core_sf"/>
</dbReference>
<reference evidence="14" key="1">
    <citation type="submission" date="2023-06" db="EMBL/GenBank/DDBJ databases">
        <title>Genomic analysis of the entomopathogenic nematode Steinernema hermaphroditum.</title>
        <authorList>
            <person name="Schwarz E.M."/>
            <person name="Heppert J.K."/>
            <person name="Baniya A."/>
            <person name="Schwartz H.T."/>
            <person name="Tan C.-H."/>
            <person name="Antoshechkin I."/>
            <person name="Sternberg P.W."/>
            <person name="Goodrich-Blair H."/>
            <person name="Dillman A.R."/>
        </authorList>
    </citation>
    <scope>NUCLEOTIDE SEQUENCE</scope>
    <source>
        <strain evidence="14">PS9179</strain>
        <tissue evidence="14">Whole animal</tissue>
    </source>
</reference>
<dbReference type="GO" id="GO:0051377">
    <property type="term" value="F:mannose-ethanolamine phosphotransferase activity"/>
    <property type="evidence" value="ECO:0007669"/>
    <property type="project" value="InterPro"/>
</dbReference>
<dbReference type="InterPro" id="IPR039524">
    <property type="entry name" value="PIGO/GPI13"/>
</dbReference>
<keyword evidence="6 12" id="KW-0812">Transmembrane</keyword>
<feature type="transmembrane region" description="Helical" evidence="12">
    <location>
        <begin position="714"/>
        <end position="731"/>
    </location>
</feature>
<feature type="domain" description="MADF" evidence="13">
    <location>
        <begin position="771"/>
        <end position="868"/>
    </location>
</feature>
<feature type="compositionally biased region" description="Basic and acidic residues" evidence="11">
    <location>
        <begin position="922"/>
        <end position="932"/>
    </location>
</feature>
<keyword evidence="9 12" id="KW-0472">Membrane</keyword>
<feature type="region of interest" description="Disordered" evidence="11">
    <location>
        <begin position="895"/>
        <end position="932"/>
    </location>
</feature>
<dbReference type="Pfam" id="PF01663">
    <property type="entry name" value="Phosphodiest"/>
    <property type="match status" value="1"/>
</dbReference>
<evidence type="ECO:0000256" key="7">
    <source>
        <dbReference type="ARBA" id="ARBA00022824"/>
    </source>
</evidence>
<feature type="region of interest" description="Disordered" evidence="11">
    <location>
        <begin position="738"/>
        <end position="757"/>
    </location>
</feature>
<dbReference type="PANTHER" id="PTHR23071:SF1">
    <property type="entry name" value="GPI ETHANOLAMINE PHOSPHATE TRANSFERASE 3"/>
    <property type="match status" value="1"/>
</dbReference>
<accession>A0AA39M905</accession>
<feature type="compositionally biased region" description="Basic and acidic residues" evidence="11">
    <location>
        <begin position="738"/>
        <end position="751"/>
    </location>
</feature>
<sequence>MFGRYLLLSVGYILSLLVFQGGFLLKRHELQLFSSCGDVVSSASSSCWIKPSFKRAIWIVVDALRYDFVDPEASGPLPGVSFFQHQMPNLEHLIRTQPENTMFARFIADPPTTTLQRLKGLTSGSLPTFIDAGANFAATSIGEDNIVDQIRSTKRNVTFLGDDTWVSLYPTQFHRTYAMPSFDINDLHSVDSMVLENLFSEIARPDWQLLIVHFLGVDHCGHKYGPDHLEMKFKLRQMDTVIKNITQNLADDTILFVMGDHGMTMTGDHGGDSESETNAAFVAYAKQKIVWNQRHQPSVYQVDFVPTLSLLLDFPIPFSNVGRLIEEFFPASALVKASKANCWQMIRFVQSYVEKQPHLKPHVDWILRDFENGQENDVEKNSVVMRRLQEVLREAWTSFDMALMRVGLISFVDFLIFHLYLLANRSNSITIASFAVRSGVMLLELAVTLGNEAQFIVNALDMILVSSTIFYFVLLLFSRMPVITQRVLAAAVFFVFYCASMVSNSFVVYESNVLRFIIQSIFAFCIYECVVFARQKARKNLNSLSDFAQAVTSDIKWILLCVVATRVFSAFERCREEQVDCEATFFTGSLSAVSDEYEKRIRFLIGVFCLFVVQMRFGLARKRKSNSVIWKLSSASSWIALGAVALHWVLQLLPDAVFQRLQSFSLGCAQSVYVLGLLNCVYAIQSAEDVRLTVIGILHALAPTLMIILGDGMAIPLLVLLALVTSVVNIVQNRSPMSDREFTPPDERLSPDLDTMPGQRKDFSEDELKIRLIALVEERPVIWKAQSDDLKLKDERIKALADIANLLNSEFRVQYDGSKVAREFKKLKYSYSRAKAAGKTGEGADDAKRRKNAFRYTAEMRFLQQNEHAMDKERVVVGIGDEELIYQARPLSSCSADESDVSASQKNMKTPASRTPRKRPRRESGIEDIDRAMLETVQNLTGKLTSEQSGRRL</sequence>
<evidence type="ECO:0000256" key="4">
    <source>
        <dbReference type="ARBA" id="ARBA00022502"/>
    </source>
</evidence>
<evidence type="ECO:0000256" key="6">
    <source>
        <dbReference type="ARBA" id="ARBA00022692"/>
    </source>
</evidence>